<dbReference type="InterPro" id="IPR036390">
    <property type="entry name" value="WH_DNA-bd_sf"/>
</dbReference>
<organism evidence="4 5">
    <name type="scientific">Xylocopilactobacillus apicola</name>
    <dbReference type="NCBI Taxonomy" id="2932184"/>
    <lineage>
        <taxon>Bacteria</taxon>
        <taxon>Bacillati</taxon>
        <taxon>Bacillota</taxon>
        <taxon>Bacilli</taxon>
        <taxon>Lactobacillales</taxon>
        <taxon>Lactobacillaceae</taxon>
        <taxon>Xylocopilactobacillus</taxon>
    </lineage>
</organism>
<dbReference type="Pfam" id="PF00455">
    <property type="entry name" value="DeoRC"/>
    <property type="match status" value="1"/>
</dbReference>
<accession>A0AAU9DFJ6</accession>
<dbReference type="InterPro" id="IPR001034">
    <property type="entry name" value="DeoR_HTH"/>
</dbReference>
<gene>
    <name evidence="4" type="ORF">XA3_11510</name>
</gene>
<dbReference type="KEGG" id="xap:XA3_11510"/>
<dbReference type="SMART" id="SM00420">
    <property type="entry name" value="HTH_DEOR"/>
    <property type="match status" value="1"/>
</dbReference>
<dbReference type="SUPFAM" id="SSF46785">
    <property type="entry name" value="Winged helix' DNA-binding domain"/>
    <property type="match status" value="1"/>
</dbReference>
<keyword evidence="1" id="KW-0805">Transcription regulation</keyword>
<dbReference type="EMBL" id="AP026802">
    <property type="protein sequence ID" value="BDR58710.1"/>
    <property type="molecule type" value="Genomic_DNA"/>
</dbReference>
<evidence type="ECO:0000256" key="1">
    <source>
        <dbReference type="ARBA" id="ARBA00023015"/>
    </source>
</evidence>
<evidence type="ECO:0000256" key="2">
    <source>
        <dbReference type="ARBA" id="ARBA00023163"/>
    </source>
</evidence>
<protein>
    <recommendedName>
        <fullName evidence="3">HTH deoR-type domain-containing protein</fullName>
    </recommendedName>
</protein>
<dbReference type="PANTHER" id="PTHR30363">
    <property type="entry name" value="HTH-TYPE TRANSCRIPTIONAL REGULATOR SRLR-RELATED"/>
    <property type="match status" value="1"/>
</dbReference>
<dbReference type="GO" id="GO:0003700">
    <property type="term" value="F:DNA-binding transcription factor activity"/>
    <property type="evidence" value="ECO:0007669"/>
    <property type="project" value="InterPro"/>
</dbReference>
<name>A0AAU9DFJ6_9LACO</name>
<dbReference type="PANTHER" id="PTHR30363:SF44">
    <property type="entry name" value="AGA OPERON TRANSCRIPTIONAL REPRESSOR-RELATED"/>
    <property type="match status" value="1"/>
</dbReference>
<reference evidence="4 5" key="1">
    <citation type="journal article" date="2023" name="Microbiol. Spectr.">
        <title>Symbiosis of Carpenter Bees with Uncharacterized Lactic Acid Bacteria Showing NAD Auxotrophy.</title>
        <authorList>
            <person name="Kawasaki S."/>
            <person name="Ozawa K."/>
            <person name="Mori T."/>
            <person name="Yamamoto A."/>
            <person name="Ito M."/>
            <person name="Ohkuma M."/>
            <person name="Sakamoto M."/>
            <person name="Matsutani M."/>
        </authorList>
    </citation>
    <scope>NUCLEOTIDE SEQUENCE [LARGE SCALE GENOMIC DNA]</scope>
    <source>
        <strain evidence="4 5">XA3</strain>
    </source>
</reference>
<proteinExistence type="predicted"/>
<dbReference type="Pfam" id="PF08220">
    <property type="entry name" value="HTH_DeoR"/>
    <property type="match status" value="1"/>
</dbReference>
<feature type="domain" description="HTH deoR-type" evidence="3">
    <location>
        <begin position="8"/>
        <end position="63"/>
    </location>
</feature>
<evidence type="ECO:0000259" key="3">
    <source>
        <dbReference type="PROSITE" id="PS51000"/>
    </source>
</evidence>
<dbReference type="AlphaFoldDB" id="A0AAU9DFJ6"/>
<dbReference type="InterPro" id="IPR014036">
    <property type="entry name" value="DeoR-like_C"/>
</dbReference>
<dbReference type="PROSITE" id="PS51000">
    <property type="entry name" value="HTH_DEOR_2"/>
    <property type="match status" value="1"/>
</dbReference>
<dbReference type="SMART" id="SM01134">
    <property type="entry name" value="DeoRC"/>
    <property type="match status" value="1"/>
</dbReference>
<dbReference type="Proteomes" id="UP001321861">
    <property type="component" value="Chromosome"/>
</dbReference>
<dbReference type="InterPro" id="IPR050313">
    <property type="entry name" value="Carb_Metab_HTH_regulators"/>
</dbReference>
<sequence length="229" mass="26401">MKNSLGNVYQRRNDELEYLKMHKKCSIAQLLDHFKVSSTTMNRDLALLVKKQYILREYGQIIWVGDLYQEPEILNLSAQKYQNRIVELAKNYRSIFVNASPIAAELIETLSQFTELKVITNCVPNDHSINSAQIVYLGGYLHKNHNYSFFAGDLVLKNLKLMSAEASFIYATGITEKMFTTQTLEQSLIDRTMVENTEVSYFWDGNFTIKNRGNFMISKRTTNTQVIGL</sequence>
<keyword evidence="5" id="KW-1185">Reference proteome</keyword>
<keyword evidence="2" id="KW-0804">Transcription</keyword>
<evidence type="ECO:0000313" key="5">
    <source>
        <dbReference type="Proteomes" id="UP001321861"/>
    </source>
</evidence>
<evidence type="ECO:0000313" key="4">
    <source>
        <dbReference type="EMBL" id="BDR58710.1"/>
    </source>
</evidence>
<dbReference type="RefSeq" id="WP_317634547.1">
    <property type="nucleotide sequence ID" value="NZ_AP026802.1"/>
</dbReference>